<dbReference type="EMBL" id="CP029347">
    <property type="protein sequence ID" value="AWL12428.1"/>
    <property type="molecule type" value="Genomic_DNA"/>
</dbReference>
<dbReference type="Pfam" id="PF05430">
    <property type="entry name" value="Methyltransf_30"/>
    <property type="match status" value="1"/>
</dbReference>
<dbReference type="EC" id="1.5.-.-" evidence="10"/>
<dbReference type="Pfam" id="PF01266">
    <property type="entry name" value="DAO"/>
    <property type="match status" value="1"/>
</dbReference>
<evidence type="ECO:0000256" key="1">
    <source>
        <dbReference type="ARBA" id="ARBA00022490"/>
    </source>
</evidence>
<feature type="domain" description="MnmC-like methyltransferase" evidence="12">
    <location>
        <begin position="115"/>
        <end position="242"/>
    </location>
</feature>
<dbReference type="OrthoDB" id="9786494at2"/>
<evidence type="ECO:0000256" key="7">
    <source>
        <dbReference type="ARBA" id="ARBA00022827"/>
    </source>
</evidence>
<keyword evidence="3 10" id="KW-0285">Flavoprotein</keyword>
<keyword evidence="5 10" id="KW-0949">S-adenosyl-L-methionine</keyword>
<keyword evidence="9 10" id="KW-0511">Multifunctional enzyme</keyword>
<dbReference type="GO" id="GO:0002098">
    <property type="term" value="P:tRNA wobble uridine modification"/>
    <property type="evidence" value="ECO:0007669"/>
    <property type="project" value="TreeGrafter"/>
</dbReference>
<dbReference type="HAMAP" id="MF_01102">
    <property type="entry name" value="MnmC"/>
    <property type="match status" value="1"/>
</dbReference>
<dbReference type="GO" id="GO:0032259">
    <property type="term" value="P:methylation"/>
    <property type="evidence" value="ECO:0007669"/>
    <property type="project" value="UniProtKB-KW"/>
</dbReference>
<dbReference type="InterPro" id="IPR017610">
    <property type="entry name" value="tRNA_S-uridine_synth_MnmC_C"/>
</dbReference>
<dbReference type="Proteomes" id="UP000245728">
    <property type="component" value="Chromosome"/>
</dbReference>
<keyword evidence="6 10" id="KW-0819">tRNA processing</keyword>
<evidence type="ECO:0000256" key="9">
    <source>
        <dbReference type="ARBA" id="ARBA00023268"/>
    </source>
</evidence>
<evidence type="ECO:0000256" key="8">
    <source>
        <dbReference type="ARBA" id="ARBA00023002"/>
    </source>
</evidence>
<comment type="cofactor">
    <cofactor evidence="10">
        <name>FAD</name>
        <dbReference type="ChEBI" id="CHEBI:57692"/>
    </cofactor>
</comment>
<comment type="catalytic activity">
    <reaction evidence="10">
        <text>5-aminomethyl-2-thiouridine(34) in tRNA + S-adenosyl-L-methionine = 5-methylaminomethyl-2-thiouridine(34) in tRNA + S-adenosyl-L-homocysteine + H(+)</text>
        <dbReference type="Rhea" id="RHEA:19569"/>
        <dbReference type="Rhea" id="RHEA-COMP:10195"/>
        <dbReference type="Rhea" id="RHEA-COMP:10197"/>
        <dbReference type="ChEBI" id="CHEBI:15378"/>
        <dbReference type="ChEBI" id="CHEBI:57856"/>
        <dbReference type="ChEBI" id="CHEBI:59789"/>
        <dbReference type="ChEBI" id="CHEBI:74454"/>
        <dbReference type="ChEBI" id="CHEBI:74455"/>
        <dbReference type="EC" id="2.1.1.61"/>
    </reaction>
</comment>
<proteinExistence type="inferred from homology"/>
<dbReference type="EC" id="2.1.1.61" evidence="10"/>
<evidence type="ECO:0000256" key="5">
    <source>
        <dbReference type="ARBA" id="ARBA00022691"/>
    </source>
</evidence>
<dbReference type="PANTHER" id="PTHR13847">
    <property type="entry name" value="SARCOSINE DEHYDROGENASE-RELATED"/>
    <property type="match status" value="1"/>
</dbReference>
<organism evidence="13 14">
    <name type="scientific">Saliniradius amylolyticus</name>
    <dbReference type="NCBI Taxonomy" id="2183582"/>
    <lineage>
        <taxon>Bacteria</taxon>
        <taxon>Pseudomonadati</taxon>
        <taxon>Pseudomonadota</taxon>
        <taxon>Gammaproteobacteria</taxon>
        <taxon>Alteromonadales</taxon>
        <taxon>Alteromonadaceae</taxon>
        <taxon>Saliniradius</taxon>
    </lineage>
</organism>
<dbReference type="InterPro" id="IPR029063">
    <property type="entry name" value="SAM-dependent_MTases_sf"/>
</dbReference>
<dbReference type="GO" id="GO:0005737">
    <property type="term" value="C:cytoplasm"/>
    <property type="evidence" value="ECO:0007669"/>
    <property type="project" value="UniProtKB-SubCell"/>
</dbReference>
<dbReference type="Gene3D" id="3.30.9.10">
    <property type="entry name" value="D-Amino Acid Oxidase, subunit A, domain 2"/>
    <property type="match status" value="1"/>
</dbReference>
<dbReference type="NCBIfam" id="NF033855">
    <property type="entry name" value="tRNA_MNMC2"/>
    <property type="match status" value="1"/>
</dbReference>
<dbReference type="InterPro" id="IPR047785">
    <property type="entry name" value="tRNA_MNMC2"/>
</dbReference>
<dbReference type="Gene3D" id="3.50.50.60">
    <property type="entry name" value="FAD/NAD(P)-binding domain"/>
    <property type="match status" value="1"/>
</dbReference>
<keyword evidence="8 10" id="KW-0560">Oxidoreductase</keyword>
<dbReference type="Gene3D" id="3.40.50.150">
    <property type="entry name" value="Vaccinia Virus protein VP39"/>
    <property type="match status" value="1"/>
</dbReference>
<name>A0A2S2E446_9ALTE</name>
<keyword evidence="7 10" id="KW-0274">FAD</keyword>
<keyword evidence="1 10" id="KW-0963">Cytoplasm</keyword>
<feature type="region of interest" description="tRNA (mnm(5)s(2)U34)-methyltransferase" evidence="10">
    <location>
        <begin position="1"/>
        <end position="244"/>
    </location>
</feature>
<evidence type="ECO:0000259" key="12">
    <source>
        <dbReference type="Pfam" id="PF05430"/>
    </source>
</evidence>
<evidence type="ECO:0000313" key="13">
    <source>
        <dbReference type="EMBL" id="AWL12428.1"/>
    </source>
</evidence>
<feature type="domain" description="FAD dependent oxidoreductase" evidence="11">
    <location>
        <begin position="266"/>
        <end position="630"/>
    </location>
</feature>
<dbReference type="KEGG" id="salh:HMF8227_01958"/>
<evidence type="ECO:0000256" key="2">
    <source>
        <dbReference type="ARBA" id="ARBA00022603"/>
    </source>
</evidence>
<dbReference type="PANTHER" id="PTHR13847:SF283">
    <property type="entry name" value="TRNA 5-METHYLAMINOMETHYL-2-THIOURIDINE BIOSYNTHESIS BIFUNCTIONAL PROTEIN MNMC"/>
    <property type="match status" value="1"/>
</dbReference>
<evidence type="ECO:0000256" key="3">
    <source>
        <dbReference type="ARBA" id="ARBA00022630"/>
    </source>
</evidence>
<evidence type="ECO:0000256" key="6">
    <source>
        <dbReference type="ARBA" id="ARBA00022694"/>
    </source>
</evidence>
<keyword evidence="4 10" id="KW-0808">Transferase</keyword>
<keyword evidence="14" id="KW-1185">Reference proteome</keyword>
<dbReference type="InterPro" id="IPR036188">
    <property type="entry name" value="FAD/NAD-bd_sf"/>
</dbReference>
<evidence type="ECO:0000313" key="14">
    <source>
        <dbReference type="Proteomes" id="UP000245728"/>
    </source>
</evidence>
<keyword evidence="2 10" id="KW-0489">Methyltransferase</keyword>
<dbReference type="RefSeq" id="WP_109340005.1">
    <property type="nucleotide sequence ID" value="NZ_CP029347.1"/>
</dbReference>
<sequence length="661" mass="73378">MSLETARLHFNEQGTPVAESYDDVYFSNANGLEESRFVFIHNNGLSQRWCQYQLDEFCIAETGFGTGLNFLASWQAFGQFRRQQPDSPLTRLRFISTEKHPISAQDLATALARWPELADYSRRLQANYPSATYGCHRLHFFCNNYEVVLDLWLGDLHQLLPQMECPKQGLVDAWFLDGFAPSKNPDMWTDELFSHMARLGKDNSTFATFTAAGFVRRGLQEAGFDVKKVPGFGRKREMLAGTLTVQVTTPHPQPWFCPQAATGREVCIIGAGLAGANLAYSLVQQGYRVRVFTKGIADGASGNTQGGFYPQLHAQANTASLLMAQGFEFARRRYAQLLDHGHTFEHQFCGVLQLGFNANSDARLQNLLSKGIWPETLLKGVSAERAEELAGLPLPYSGIFFKYGGWINPAQLVRALFDACGEYCQLYSEHELASLEPQDKGWRLEFSNGLEYDTEILVLASGAEGAQLDALADLPLRPVRGQVESVPSQGQLNNLKTVLCHKGYLTPALNNRHALGSTYIKGDVNTEARISETESNLSQQAQALKDCDWAQQIGSDGQARASVRLSTPDHLPLVGRVPDYQAQREQYQTLHRFPKAQRYTEPEQHAGLYVLTGFGSRALCTAPLAAEALACQIGGKALPLTRDQLAALSPNRFLIRELIRG</sequence>
<dbReference type="NCBIfam" id="TIGR03197">
    <property type="entry name" value="MnmC_Cterm"/>
    <property type="match status" value="1"/>
</dbReference>
<dbReference type="InterPro" id="IPR023032">
    <property type="entry name" value="tRNA_MAMT_biosynth_bifunc_MnmC"/>
</dbReference>
<evidence type="ECO:0000256" key="4">
    <source>
        <dbReference type="ARBA" id="ARBA00022679"/>
    </source>
</evidence>
<protein>
    <recommendedName>
        <fullName evidence="10">tRNA 5-methylaminomethyl-2-thiouridine biosynthesis bifunctional protein MnmC</fullName>
        <shortName evidence="10">tRNA mnm(5)s(2)U biosynthesis bifunctional protein</shortName>
    </recommendedName>
    <domain>
        <recommendedName>
            <fullName evidence="10">tRNA (mnm(5)s(2)U34)-methyltransferase</fullName>
            <ecNumber evidence="10">2.1.1.61</ecNumber>
        </recommendedName>
    </domain>
    <domain>
        <recommendedName>
            <fullName evidence="10">FAD-dependent cmnm(5)s(2)U34 oxidoreductase</fullName>
            <ecNumber evidence="10">1.5.-.-</ecNumber>
        </recommendedName>
    </domain>
</protein>
<feature type="region of interest" description="FAD-dependent cmnm(5)s(2)U34 oxidoreductase" evidence="10">
    <location>
        <begin position="269"/>
        <end position="661"/>
    </location>
</feature>
<dbReference type="GO" id="GO:0004808">
    <property type="term" value="F:tRNA (5-methylaminomethyl-2-thiouridylate)(34)-methyltransferase activity"/>
    <property type="evidence" value="ECO:0007669"/>
    <property type="project" value="UniProtKB-EC"/>
</dbReference>
<gene>
    <name evidence="10 13" type="primary">mnmC</name>
    <name evidence="13" type="ORF">HMF8227_01958</name>
</gene>
<dbReference type="InterPro" id="IPR006076">
    <property type="entry name" value="FAD-dep_OxRdtase"/>
</dbReference>
<accession>A0A2S2E446</accession>
<dbReference type="SUPFAM" id="SSF51905">
    <property type="entry name" value="FAD/NAD(P)-binding domain"/>
    <property type="match status" value="1"/>
</dbReference>
<dbReference type="GO" id="GO:0050660">
    <property type="term" value="F:flavin adenine dinucleotide binding"/>
    <property type="evidence" value="ECO:0007669"/>
    <property type="project" value="UniProtKB-UniRule"/>
</dbReference>
<reference evidence="13 14" key="1">
    <citation type="submission" date="2018-05" db="EMBL/GenBank/DDBJ databases">
        <title>Salinimonas sp. HMF8227 Genome sequencing and assembly.</title>
        <authorList>
            <person name="Kang H."/>
            <person name="Kang J."/>
            <person name="Cha I."/>
            <person name="Kim H."/>
            <person name="Joh K."/>
        </authorList>
    </citation>
    <scope>NUCLEOTIDE SEQUENCE [LARGE SCALE GENOMIC DNA]</scope>
    <source>
        <strain evidence="13 14">HMF8227</strain>
    </source>
</reference>
<comment type="similarity">
    <text evidence="10">In the C-terminal section; belongs to the DAO family.</text>
</comment>
<comment type="function">
    <text evidence="10">Catalyzes the last two steps in the biosynthesis of 5-methylaminomethyl-2-thiouridine (mnm(5)s(2)U) at the wobble position (U34) in tRNA. Catalyzes the FAD-dependent demodification of cmnm(5)s(2)U34 to nm(5)s(2)U34, followed by the transfer of a methyl group from S-adenosyl-L-methionine to nm(5)s(2)U34, to form mnm(5)s(2)U34.</text>
</comment>
<evidence type="ECO:0000259" key="11">
    <source>
        <dbReference type="Pfam" id="PF01266"/>
    </source>
</evidence>
<evidence type="ECO:0000256" key="10">
    <source>
        <dbReference type="HAMAP-Rule" id="MF_01102"/>
    </source>
</evidence>
<comment type="subcellular location">
    <subcellularLocation>
        <location evidence="10">Cytoplasm</location>
    </subcellularLocation>
</comment>
<dbReference type="InterPro" id="IPR008471">
    <property type="entry name" value="MnmC-like_methylTransf"/>
</dbReference>
<dbReference type="NCBIfam" id="NF002481">
    <property type="entry name" value="PRK01747.1-2"/>
    <property type="match status" value="1"/>
</dbReference>
<dbReference type="FunFam" id="3.40.50.150:FF:000107">
    <property type="entry name" value="tRNA 5-methylaminomethyl-2-thiouridine biosynthesis bifunctional protein MnmC"/>
    <property type="match status" value="1"/>
</dbReference>
<comment type="similarity">
    <text evidence="10">In the N-terminal section; belongs to the methyltransferase superfamily. tRNA (mnm(5)s(2)U34)-methyltransferase family.</text>
</comment>
<dbReference type="AlphaFoldDB" id="A0A2S2E446"/>
<dbReference type="GO" id="GO:0016645">
    <property type="term" value="F:oxidoreductase activity, acting on the CH-NH group of donors"/>
    <property type="evidence" value="ECO:0007669"/>
    <property type="project" value="InterPro"/>
</dbReference>